<gene>
    <name evidence="1" type="ORF">M378DRAFT_10740</name>
</gene>
<dbReference type="Proteomes" id="UP000054549">
    <property type="component" value="Unassembled WGS sequence"/>
</dbReference>
<protein>
    <submittedName>
        <fullName evidence="1">Uncharacterized protein</fullName>
    </submittedName>
</protein>
<evidence type="ECO:0000313" key="1">
    <source>
        <dbReference type="EMBL" id="KIL65632.1"/>
    </source>
</evidence>
<keyword evidence="2" id="KW-1185">Reference proteome</keyword>
<evidence type="ECO:0000313" key="2">
    <source>
        <dbReference type="Proteomes" id="UP000054549"/>
    </source>
</evidence>
<dbReference type="HOGENOM" id="CLU_1927057_0_0_1"/>
<accession>A0A0C2WV52</accession>
<organism evidence="1 2">
    <name type="scientific">Amanita muscaria (strain Koide BX008)</name>
    <dbReference type="NCBI Taxonomy" id="946122"/>
    <lineage>
        <taxon>Eukaryota</taxon>
        <taxon>Fungi</taxon>
        <taxon>Dikarya</taxon>
        <taxon>Basidiomycota</taxon>
        <taxon>Agaricomycotina</taxon>
        <taxon>Agaricomycetes</taxon>
        <taxon>Agaricomycetidae</taxon>
        <taxon>Agaricales</taxon>
        <taxon>Pluteineae</taxon>
        <taxon>Amanitaceae</taxon>
        <taxon>Amanita</taxon>
    </lineage>
</organism>
<reference evidence="1 2" key="1">
    <citation type="submission" date="2014-04" db="EMBL/GenBank/DDBJ databases">
        <title>Evolutionary Origins and Diversification of the Mycorrhizal Mutualists.</title>
        <authorList>
            <consortium name="DOE Joint Genome Institute"/>
            <consortium name="Mycorrhizal Genomics Consortium"/>
            <person name="Kohler A."/>
            <person name="Kuo A."/>
            <person name="Nagy L.G."/>
            <person name="Floudas D."/>
            <person name="Copeland A."/>
            <person name="Barry K.W."/>
            <person name="Cichocki N."/>
            <person name="Veneault-Fourrey C."/>
            <person name="LaButti K."/>
            <person name="Lindquist E.A."/>
            <person name="Lipzen A."/>
            <person name="Lundell T."/>
            <person name="Morin E."/>
            <person name="Murat C."/>
            <person name="Riley R."/>
            <person name="Ohm R."/>
            <person name="Sun H."/>
            <person name="Tunlid A."/>
            <person name="Henrissat B."/>
            <person name="Grigoriev I.V."/>
            <person name="Hibbett D.S."/>
            <person name="Martin F."/>
        </authorList>
    </citation>
    <scope>NUCLEOTIDE SEQUENCE [LARGE SCALE GENOMIC DNA]</scope>
    <source>
        <strain evidence="1 2">Koide BX008</strain>
    </source>
</reference>
<dbReference type="EMBL" id="KN818241">
    <property type="protein sequence ID" value="KIL65632.1"/>
    <property type="molecule type" value="Genomic_DNA"/>
</dbReference>
<sequence length="131" mass="14239">MMGATIAITPYTPSTSSAPATFDAGRQPLAALQFNTPEQKRSVKVRKQFSFVLGLSTHGPTPKPKKSVEVPKQIADVFFSPQAVSPSAGITYTLNEVDVEDLDDDDDIPIAKLKEIPRHWPFLPQACSSGR</sequence>
<proteinExistence type="predicted"/>
<dbReference type="AlphaFoldDB" id="A0A0C2WV52"/>
<dbReference type="InParanoid" id="A0A0C2WV52"/>
<name>A0A0C2WV52_AMAMK</name>